<proteinExistence type="predicted"/>
<evidence type="ECO:0000313" key="2">
    <source>
        <dbReference type="EMBL" id="TCZ78921.1"/>
    </source>
</evidence>
<dbReference type="EMBL" id="SKFG01000004">
    <property type="protein sequence ID" value="TCZ78921.1"/>
    <property type="molecule type" value="Genomic_DNA"/>
</dbReference>
<sequence length="181" mass="21326">MRMMDWLDGHIHLLTLLWLFPILFMFHDFEEILTVEKWIGEKGEGIYKRLPAFARKVYGGSFQMNTFQFAKDVLWVFIIIVTVTAITVFFDFYLLFLAVLHVFFAHVFTHVGQSILLRMYTPGVITSIFIVLPYSIYAYYRLFAEQVIDTQDLYISIVLMLILLPFALFMLLKGRRRNTAS</sequence>
<comment type="caution">
    <text evidence="2">The sequence shown here is derived from an EMBL/GenBank/DDBJ whole genome shotgun (WGS) entry which is preliminary data.</text>
</comment>
<keyword evidence="3" id="KW-1185">Reference proteome</keyword>
<dbReference type="Pfam" id="PF13787">
    <property type="entry name" value="HXXEE"/>
    <property type="match status" value="1"/>
</dbReference>
<feature type="transmembrane region" description="Helical" evidence="1">
    <location>
        <begin position="74"/>
        <end position="107"/>
    </location>
</feature>
<gene>
    <name evidence="2" type="ORF">E0485_07615</name>
</gene>
<dbReference type="AlphaFoldDB" id="A0A4R4EKJ1"/>
<feature type="transmembrane region" description="Helical" evidence="1">
    <location>
        <begin position="7"/>
        <end position="26"/>
    </location>
</feature>
<reference evidence="2 3" key="1">
    <citation type="submission" date="2019-03" db="EMBL/GenBank/DDBJ databases">
        <authorList>
            <person name="Kim M.K.M."/>
        </authorList>
    </citation>
    <scope>NUCLEOTIDE SEQUENCE [LARGE SCALE GENOMIC DNA]</scope>
    <source>
        <strain evidence="2 3">18JY21-1</strain>
    </source>
</reference>
<dbReference type="OrthoDB" id="5195477at2"/>
<evidence type="ECO:0000256" key="1">
    <source>
        <dbReference type="SAM" id="Phobius"/>
    </source>
</evidence>
<feature type="transmembrane region" description="Helical" evidence="1">
    <location>
        <begin position="119"/>
        <end position="140"/>
    </location>
</feature>
<dbReference type="Proteomes" id="UP000295418">
    <property type="component" value="Unassembled WGS sequence"/>
</dbReference>
<evidence type="ECO:0000313" key="3">
    <source>
        <dbReference type="Proteomes" id="UP000295418"/>
    </source>
</evidence>
<accession>A0A4R4EKJ1</accession>
<feature type="transmembrane region" description="Helical" evidence="1">
    <location>
        <begin position="152"/>
        <end position="172"/>
    </location>
</feature>
<organism evidence="2 3">
    <name type="scientific">Paenibacillus albiflavus</name>
    <dbReference type="NCBI Taxonomy" id="2545760"/>
    <lineage>
        <taxon>Bacteria</taxon>
        <taxon>Bacillati</taxon>
        <taxon>Bacillota</taxon>
        <taxon>Bacilli</taxon>
        <taxon>Bacillales</taxon>
        <taxon>Paenibacillaceae</taxon>
        <taxon>Paenibacillus</taxon>
    </lineage>
</organism>
<protein>
    <submittedName>
        <fullName evidence="2">HXXEE domain-containing protein</fullName>
    </submittedName>
</protein>
<keyword evidence="1" id="KW-1133">Transmembrane helix</keyword>
<keyword evidence="1" id="KW-0472">Membrane</keyword>
<dbReference type="InterPro" id="IPR025671">
    <property type="entry name" value="HXXEE"/>
</dbReference>
<name>A0A4R4EKJ1_9BACL</name>
<keyword evidence="1" id="KW-0812">Transmembrane</keyword>